<keyword evidence="4 8" id="KW-0297">G-protein coupled receptor</keyword>
<sequence>MFNKTFTKGKAPPIYLASMIGYSVLFFATVGTLANILVLIVLFLSKKSRTSHYKRLISHLTLTDLLCCILLYLYVPVELFRHNWQYAKSLCKLIYPGITLCTNLSVGTILMITLERYRGVILPHLTPWRRCNVSVALVAVWIFCLIIIIPNIATLKVLLYEDKQYCNEHWQSKLLQKVYGISYFCLSFFLPFLAIAIMHGHIMYRLKNKELLPANISSWNQKSQNRITKVLTTVIFGFTICILPNKLLYLVWDIAPELEKKSNARFYLRTIQILYWSRVAIDPLLYCFLDTRFQKDLINMLKKIGALNIMEVEMKKTNISVLTSVRLDSLKIRSETLKKYEIENNDGVQKKNETPIIINDPTKSI</sequence>
<gene>
    <name evidence="12" type="primary">LOC105850839</name>
</gene>
<feature type="transmembrane region" description="Helical" evidence="9">
    <location>
        <begin position="20"/>
        <end position="44"/>
    </location>
</feature>
<protein>
    <submittedName>
        <fullName evidence="12">Neuropeptide Y receptor type 6</fullName>
    </submittedName>
</protein>
<dbReference type="Gene3D" id="1.20.1070.10">
    <property type="entry name" value="Rhodopsin 7-helix transmembrane proteins"/>
    <property type="match status" value="1"/>
</dbReference>
<organism evidence="11 12">
    <name type="scientific">Hydra vulgaris</name>
    <name type="common">Hydra</name>
    <name type="synonym">Hydra attenuata</name>
    <dbReference type="NCBI Taxonomy" id="6087"/>
    <lineage>
        <taxon>Eukaryota</taxon>
        <taxon>Metazoa</taxon>
        <taxon>Cnidaria</taxon>
        <taxon>Hydrozoa</taxon>
        <taxon>Hydroidolina</taxon>
        <taxon>Anthoathecata</taxon>
        <taxon>Aplanulata</taxon>
        <taxon>Hydridae</taxon>
        <taxon>Hydra</taxon>
    </lineage>
</organism>
<feature type="transmembrane region" description="Helical" evidence="9">
    <location>
        <begin position="56"/>
        <end position="74"/>
    </location>
</feature>
<dbReference type="PANTHER" id="PTHR45695:SF9">
    <property type="entry name" value="LEUCOKININ RECEPTOR"/>
    <property type="match status" value="1"/>
</dbReference>
<keyword evidence="11" id="KW-1185">Reference proteome</keyword>
<feature type="transmembrane region" description="Helical" evidence="9">
    <location>
        <begin position="94"/>
        <end position="114"/>
    </location>
</feature>
<evidence type="ECO:0000256" key="5">
    <source>
        <dbReference type="ARBA" id="ARBA00023136"/>
    </source>
</evidence>
<evidence type="ECO:0000313" key="11">
    <source>
        <dbReference type="Proteomes" id="UP001652625"/>
    </source>
</evidence>
<feature type="domain" description="G-protein coupled receptors family 1 profile" evidence="10">
    <location>
        <begin position="34"/>
        <end position="286"/>
    </location>
</feature>
<evidence type="ECO:0000259" key="10">
    <source>
        <dbReference type="PROSITE" id="PS50262"/>
    </source>
</evidence>
<dbReference type="PROSITE" id="PS50262">
    <property type="entry name" value="G_PROTEIN_RECEP_F1_2"/>
    <property type="match status" value="1"/>
</dbReference>
<feature type="transmembrane region" description="Helical" evidence="9">
    <location>
        <begin position="272"/>
        <end position="289"/>
    </location>
</feature>
<dbReference type="PANTHER" id="PTHR45695">
    <property type="entry name" value="LEUCOKININ RECEPTOR-RELATED"/>
    <property type="match status" value="1"/>
</dbReference>
<dbReference type="PROSITE" id="PS00237">
    <property type="entry name" value="G_PROTEIN_RECEP_F1_1"/>
    <property type="match status" value="1"/>
</dbReference>
<keyword evidence="7 8" id="KW-0807">Transducer</keyword>
<name>A0ABM4D656_HYDVU</name>
<dbReference type="SUPFAM" id="SSF81321">
    <property type="entry name" value="Family A G protein-coupled receptor-like"/>
    <property type="match status" value="1"/>
</dbReference>
<dbReference type="InterPro" id="IPR000276">
    <property type="entry name" value="GPCR_Rhodpsn"/>
</dbReference>
<evidence type="ECO:0000256" key="8">
    <source>
        <dbReference type="RuleBase" id="RU000688"/>
    </source>
</evidence>
<dbReference type="GeneID" id="105850839"/>
<comment type="similarity">
    <text evidence="8">Belongs to the G-protein coupled receptor 1 family.</text>
</comment>
<keyword evidence="3 9" id="KW-1133">Transmembrane helix</keyword>
<dbReference type="PRINTS" id="PR00237">
    <property type="entry name" value="GPCRRHODOPSN"/>
</dbReference>
<evidence type="ECO:0000256" key="2">
    <source>
        <dbReference type="ARBA" id="ARBA00022692"/>
    </source>
</evidence>
<comment type="subcellular location">
    <subcellularLocation>
        <location evidence="1">Membrane</location>
        <topology evidence="1">Multi-pass membrane protein</topology>
    </subcellularLocation>
</comment>
<evidence type="ECO:0000256" key="3">
    <source>
        <dbReference type="ARBA" id="ARBA00022989"/>
    </source>
</evidence>
<dbReference type="Proteomes" id="UP001652625">
    <property type="component" value="Chromosome 12"/>
</dbReference>
<keyword evidence="5 9" id="KW-0472">Membrane</keyword>
<proteinExistence type="inferred from homology"/>
<dbReference type="RefSeq" id="XP_065669789.1">
    <property type="nucleotide sequence ID" value="XM_065813717.1"/>
</dbReference>
<evidence type="ECO:0000313" key="12">
    <source>
        <dbReference type="RefSeq" id="XP_065669789.1"/>
    </source>
</evidence>
<dbReference type="CDD" id="cd00637">
    <property type="entry name" value="7tm_classA_rhodopsin-like"/>
    <property type="match status" value="1"/>
</dbReference>
<evidence type="ECO:0000256" key="9">
    <source>
        <dbReference type="SAM" id="Phobius"/>
    </source>
</evidence>
<keyword evidence="6 8" id="KW-0675">Receptor</keyword>
<reference evidence="12" key="1">
    <citation type="submission" date="2025-08" db="UniProtKB">
        <authorList>
            <consortium name="RefSeq"/>
        </authorList>
    </citation>
    <scope>IDENTIFICATION</scope>
</reference>
<evidence type="ECO:0000256" key="4">
    <source>
        <dbReference type="ARBA" id="ARBA00023040"/>
    </source>
</evidence>
<feature type="transmembrane region" description="Helical" evidence="9">
    <location>
        <begin position="178"/>
        <end position="198"/>
    </location>
</feature>
<dbReference type="InterPro" id="IPR017452">
    <property type="entry name" value="GPCR_Rhodpsn_7TM"/>
</dbReference>
<keyword evidence="2 8" id="KW-0812">Transmembrane</keyword>
<dbReference type="Pfam" id="PF00001">
    <property type="entry name" value="7tm_1"/>
    <property type="match status" value="1"/>
</dbReference>
<feature type="transmembrane region" description="Helical" evidence="9">
    <location>
        <begin position="135"/>
        <end position="158"/>
    </location>
</feature>
<evidence type="ECO:0000256" key="6">
    <source>
        <dbReference type="ARBA" id="ARBA00023170"/>
    </source>
</evidence>
<accession>A0ABM4D656</accession>
<evidence type="ECO:0000256" key="7">
    <source>
        <dbReference type="ARBA" id="ARBA00023224"/>
    </source>
</evidence>
<evidence type="ECO:0000256" key="1">
    <source>
        <dbReference type="ARBA" id="ARBA00004141"/>
    </source>
</evidence>
<feature type="transmembrane region" description="Helical" evidence="9">
    <location>
        <begin position="230"/>
        <end position="252"/>
    </location>
</feature>